<feature type="transmembrane region" description="Helical" evidence="6">
    <location>
        <begin position="342"/>
        <end position="359"/>
    </location>
</feature>
<feature type="transmembrane region" description="Helical" evidence="6">
    <location>
        <begin position="185"/>
        <end position="210"/>
    </location>
</feature>
<evidence type="ECO:0000259" key="7">
    <source>
        <dbReference type="Pfam" id="PF12698"/>
    </source>
</evidence>
<dbReference type="Proteomes" id="UP001280629">
    <property type="component" value="Unassembled WGS sequence"/>
</dbReference>
<keyword evidence="2" id="KW-1003">Cell membrane</keyword>
<evidence type="ECO:0000256" key="2">
    <source>
        <dbReference type="ARBA" id="ARBA00022475"/>
    </source>
</evidence>
<comment type="subcellular location">
    <subcellularLocation>
        <location evidence="1">Cell membrane</location>
        <topology evidence="1">Multi-pass membrane protein</topology>
    </subcellularLocation>
</comment>
<keyword evidence="5 6" id="KW-0472">Membrane</keyword>
<sequence length="418" mass="45981">MREFWIIFKQAFLTKAKTKSFVITTVIVMAGMFLLSNLPRILETFDGLGNDGAAELKIVDTTGQLKDPLAAVLQANESDITLESTGQSESELEKQVQDKDIDSYLTLSLDDSNTIQATYTTLSSIETSLPDTLKNALQTVQAGIKADELSLSSDQVDSLFTQVNFEKNNISSSAKSEDELNQARVLVYILMFVIYFAVILYSSMIATEVATEKSSRVMEILISSVSPVKHMFAKVLGIGTLGIVQIIIYAITGFIAFKTSASEVTEGLGSFFSFKDINPITLVYAVVFFLLGYFLYATLAALLGSLVSRTEDVQQMIMPMTLLIVAAFILAASGLGNPELTYLKYASFFPFFTPLVMFLRVGMLDLPLWEPLLAIAIMLVTIFVLGWFGARVYRGGVLMYGPSRSLKDIKKAIQLGKE</sequence>
<proteinExistence type="predicted"/>
<name>A0ABU4G251_9BACL</name>
<dbReference type="PANTHER" id="PTHR30294:SF29">
    <property type="entry name" value="MULTIDRUG ABC TRANSPORTER PERMEASE YBHS-RELATED"/>
    <property type="match status" value="1"/>
</dbReference>
<evidence type="ECO:0000256" key="1">
    <source>
        <dbReference type="ARBA" id="ARBA00004651"/>
    </source>
</evidence>
<feature type="transmembrane region" description="Helical" evidence="6">
    <location>
        <begin position="21"/>
        <end position="42"/>
    </location>
</feature>
<dbReference type="InterPro" id="IPR051449">
    <property type="entry name" value="ABC-2_transporter_component"/>
</dbReference>
<dbReference type="RefSeq" id="WP_317936635.1">
    <property type="nucleotide sequence ID" value="NZ_JAUBDH010000009.1"/>
</dbReference>
<organism evidence="8 9">
    <name type="scientific">Sporosarcina aquimarina</name>
    <dbReference type="NCBI Taxonomy" id="114975"/>
    <lineage>
        <taxon>Bacteria</taxon>
        <taxon>Bacillati</taxon>
        <taxon>Bacillota</taxon>
        <taxon>Bacilli</taxon>
        <taxon>Bacillales</taxon>
        <taxon>Caryophanaceae</taxon>
        <taxon>Sporosarcina</taxon>
    </lineage>
</organism>
<feature type="transmembrane region" description="Helical" evidence="6">
    <location>
        <begin position="316"/>
        <end position="336"/>
    </location>
</feature>
<reference evidence="8 9" key="1">
    <citation type="submission" date="2023-06" db="EMBL/GenBank/DDBJ databases">
        <title>Sporosarcina sp. nov., isolated from Korean traditional fermented seafood 'Jeotgal'.</title>
        <authorList>
            <person name="Yang A.-I."/>
            <person name="Shin N.-R."/>
        </authorList>
    </citation>
    <scope>NUCLEOTIDE SEQUENCE [LARGE SCALE GENOMIC DNA]</scope>
    <source>
        <strain evidence="8 9">KCTC3840</strain>
    </source>
</reference>
<evidence type="ECO:0000313" key="9">
    <source>
        <dbReference type="Proteomes" id="UP001280629"/>
    </source>
</evidence>
<keyword evidence="4 6" id="KW-1133">Transmembrane helix</keyword>
<evidence type="ECO:0000256" key="6">
    <source>
        <dbReference type="SAM" id="Phobius"/>
    </source>
</evidence>
<dbReference type="Pfam" id="PF12698">
    <property type="entry name" value="ABC2_membrane_3"/>
    <property type="match status" value="1"/>
</dbReference>
<protein>
    <submittedName>
        <fullName evidence="8">ABC transporter permease</fullName>
    </submittedName>
</protein>
<evidence type="ECO:0000256" key="3">
    <source>
        <dbReference type="ARBA" id="ARBA00022692"/>
    </source>
</evidence>
<evidence type="ECO:0000256" key="5">
    <source>
        <dbReference type="ARBA" id="ARBA00023136"/>
    </source>
</evidence>
<dbReference type="PANTHER" id="PTHR30294">
    <property type="entry name" value="MEMBRANE COMPONENT OF ABC TRANSPORTER YHHJ-RELATED"/>
    <property type="match status" value="1"/>
</dbReference>
<keyword evidence="9" id="KW-1185">Reference proteome</keyword>
<feature type="transmembrane region" description="Helical" evidence="6">
    <location>
        <begin position="371"/>
        <end position="390"/>
    </location>
</feature>
<evidence type="ECO:0000256" key="4">
    <source>
        <dbReference type="ARBA" id="ARBA00022989"/>
    </source>
</evidence>
<feature type="transmembrane region" description="Helical" evidence="6">
    <location>
        <begin position="231"/>
        <end position="257"/>
    </location>
</feature>
<comment type="caution">
    <text evidence="8">The sequence shown here is derived from an EMBL/GenBank/DDBJ whole genome shotgun (WGS) entry which is preliminary data.</text>
</comment>
<dbReference type="EMBL" id="JAUBDH010000009">
    <property type="protein sequence ID" value="MDW0111049.1"/>
    <property type="molecule type" value="Genomic_DNA"/>
</dbReference>
<accession>A0ABU4G251</accession>
<gene>
    <name evidence="8" type="ORF">QT716_13480</name>
</gene>
<evidence type="ECO:0000313" key="8">
    <source>
        <dbReference type="EMBL" id="MDW0111049.1"/>
    </source>
</evidence>
<feature type="domain" description="ABC-2 type transporter transmembrane" evidence="7">
    <location>
        <begin position="19"/>
        <end position="390"/>
    </location>
</feature>
<keyword evidence="3 6" id="KW-0812">Transmembrane</keyword>
<feature type="transmembrane region" description="Helical" evidence="6">
    <location>
        <begin position="277"/>
        <end position="304"/>
    </location>
</feature>
<dbReference type="InterPro" id="IPR013525">
    <property type="entry name" value="ABC2_TM"/>
</dbReference>